<feature type="repeat" description="RCC1" evidence="2">
    <location>
        <begin position="254"/>
        <end position="295"/>
    </location>
</feature>
<evidence type="ECO:0000259" key="4">
    <source>
        <dbReference type="Pfam" id="PF25390"/>
    </source>
</evidence>
<dbReference type="Pfam" id="PF25390">
    <property type="entry name" value="WD40_RLD"/>
    <property type="match status" value="1"/>
</dbReference>
<name>A0ABM1F2G5_PRICU</name>
<feature type="repeat" description="RCC1" evidence="2">
    <location>
        <begin position="150"/>
        <end position="201"/>
    </location>
</feature>
<proteinExistence type="predicted"/>
<dbReference type="InterPro" id="IPR058923">
    <property type="entry name" value="RCC1-like_dom"/>
</dbReference>
<reference evidence="6" key="1">
    <citation type="submission" date="2025-08" db="UniProtKB">
        <authorList>
            <consortium name="RefSeq"/>
        </authorList>
    </citation>
    <scope>IDENTIFICATION</scope>
</reference>
<feature type="repeat" description="RCC1" evidence="2">
    <location>
        <begin position="202"/>
        <end position="253"/>
    </location>
</feature>
<feature type="repeat" description="RCC1" evidence="2">
    <location>
        <begin position="55"/>
        <end position="149"/>
    </location>
</feature>
<organism evidence="5 6">
    <name type="scientific">Priapulus caudatus</name>
    <name type="common">Priapulid worm</name>
    <dbReference type="NCBI Taxonomy" id="37621"/>
    <lineage>
        <taxon>Eukaryota</taxon>
        <taxon>Metazoa</taxon>
        <taxon>Ecdysozoa</taxon>
        <taxon>Scalidophora</taxon>
        <taxon>Priapulida</taxon>
        <taxon>Priapulimorpha</taxon>
        <taxon>Priapulimorphida</taxon>
        <taxon>Priapulidae</taxon>
        <taxon>Priapulus</taxon>
    </lineage>
</organism>
<dbReference type="PANTHER" id="PTHR22872">
    <property type="entry name" value="BTK-BINDING PROTEIN-RELATED"/>
    <property type="match status" value="1"/>
</dbReference>
<evidence type="ECO:0000256" key="2">
    <source>
        <dbReference type="PROSITE-ProRule" id="PRU00235"/>
    </source>
</evidence>
<sequence>MYTYGWGNHSDGQLGLGGIEDVQILVPKSVACLRGKKVREAACGLAHTLLLLRGGALYSCGCNDFGQLGHERPRRKPALHSLALGDGSESTQDRLASVHRGARREGQLGHGLPARRATAARRDRGPPGWEFIIVQVACGHRHSVALSRDGVLYSWGANQHGELGHGTQSPQEGADVVRGLAAVPVHGVAAGGAHSMLVTVGGSVYGWGSNRFGQLGLGDEAPRGVPTVLRSLKFQKVRHVACGEDHTVALTTEGGVFTFGAGMYGQLGHNSKNSERLPRKVFELMGSEVCQIACG</sequence>
<feature type="region of interest" description="Disordered" evidence="3">
    <location>
        <begin position="101"/>
        <end position="121"/>
    </location>
</feature>
<dbReference type="Proteomes" id="UP000695022">
    <property type="component" value="Unplaced"/>
</dbReference>
<dbReference type="InterPro" id="IPR000408">
    <property type="entry name" value="Reg_chr_condens"/>
</dbReference>
<evidence type="ECO:0000313" key="5">
    <source>
        <dbReference type="Proteomes" id="UP000695022"/>
    </source>
</evidence>
<feature type="domain" description="RCC1-like" evidence="4">
    <location>
        <begin position="4"/>
        <end position="295"/>
    </location>
</feature>
<dbReference type="GeneID" id="106818440"/>
<dbReference type="PRINTS" id="PR00633">
    <property type="entry name" value="RCCNDNSATION"/>
</dbReference>
<dbReference type="InterPro" id="IPR051625">
    <property type="entry name" value="Signaling_Regulatory_Domain"/>
</dbReference>
<protein>
    <submittedName>
        <fullName evidence="6">LOW QUALITY PROTEIN: probable E3 ubiquitin-protein ligase HERC4</fullName>
    </submittedName>
</protein>
<dbReference type="PROSITE" id="PS00626">
    <property type="entry name" value="RCC1_2"/>
    <property type="match status" value="2"/>
</dbReference>
<dbReference type="RefSeq" id="XP_014678636.1">
    <property type="nucleotide sequence ID" value="XM_014823150.1"/>
</dbReference>
<feature type="repeat" description="RCC1" evidence="2">
    <location>
        <begin position="1"/>
        <end position="54"/>
    </location>
</feature>
<keyword evidence="1" id="KW-0677">Repeat</keyword>
<evidence type="ECO:0000256" key="3">
    <source>
        <dbReference type="SAM" id="MobiDB-lite"/>
    </source>
</evidence>
<accession>A0ABM1F2G5</accession>
<keyword evidence="5" id="KW-1185">Reference proteome</keyword>
<dbReference type="InterPro" id="IPR009091">
    <property type="entry name" value="RCC1/BLIP-II"/>
</dbReference>
<feature type="non-terminal residue" evidence="6">
    <location>
        <position position="295"/>
    </location>
</feature>
<dbReference type="SUPFAM" id="SSF50985">
    <property type="entry name" value="RCC1/BLIP-II"/>
    <property type="match status" value="1"/>
</dbReference>
<dbReference type="PROSITE" id="PS50012">
    <property type="entry name" value="RCC1_3"/>
    <property type="match status" value="5"/>
</dbReference>
<dbReference type="Gene3D" id="2.130.10.30">
    <property type="entry name" value="Regulator of chromosome condensation 1/beta-lactamase-inhibitor protein II"/>
    <property type="match status" value="2"/>
</dbReference>
<gene>
    <name evidence="6" type="primary">LOC106818440</name>
</gene>
<evidence type="ECO:0000313" key="6">
    <source>
        <dbReference type="RefSeq" id="XP_014678636.1"/>
    </source>
</evidence>
<evidence type="ECO:0000256" key="1">
    <source>
        <dbReference type="ARBA" id="ARBA00022737"/>
    </source>
</evidence>